<sequence length="200" mass="22628">MPNNADSNVNLLISKAQKEWQEILEELVKAEIARDAALAERRCGIHEQERVVRLETMLRVHQKELAWLYRLRLGGTHTTVLSSREDFVKEVLLPTSDAAPIASPPAASQSARPTSAHSRPGDGAAPVDLPSFPICNGKPIPISQFIQLFEKSLQSNGLDIDKNWYQLIPRCLNTEAKKWFEKHSESGMPWKSFKYRISQR</sequence>
<evidence type="ECO:0000313" key="2">
    <source>
        <dbReference type="Proteomes" id="UP001145114"/>
    </source>
</evidence>
<evidence type="ECO:0000313" key="1">
    <source>
        <dbReference type="EMBL" id="KAJ1672195.1"/>
    </source>
</evidence>
<comment type="caution">
    <text evidence="1">The sequence shown here is derived from an EMBL/GenBank/DDBJ whole genome shotgun (WGS) entry which is preliminary data.</text>
</comment>
<protein>
    <submittedName>
        <fullName evidence="1">Uncharacterized protein</fullName>
    </submittedName>
</protein>
<feature type="non-terminal residue" evidence="1">
    <location>
        <position position="200"/>
    </location>
</feature>
<dbReference type="EMBL" id="JAMZIH010008438">
    <property type="protein sequence ID" value="KAJ1672195.1"/>
    <property type="molecule type" value="Genomic_DNA"/>
</dbReference>
<proteinExistence type="predicted"/>
<keyword evidence="2" id="KW-1185">Reference proteome</keyword>
<gene>
    <name evidence="1" type="ORF">EV182_007260</name>
</gene>
<organism evidence="1 2">
    <name type="scientific">Spiromyces aspiralis</name>
    <dbReference type="NCBI Taxonomy" id="68401"/>
    <lineage>
        <taxon>Eukaryota</taxon>
        <taxon>Fungi</taxon>
        <taxon>Fungi incertae sedis</taxon>
        <taxon>Zoopagomycota</taxon>
        <taxon>Kickxellomycotina</taxon>
        <taxon>Kickxellomycetes</taxon>
        <taxon>Kickxellales</taxon>
        <taxon>Kickxellaceae</taxon>
        <taxon>Spiromyces</taxon>
    </lineage>
</organism>
<reference evidence="1" key="1">
    <citation type="submission" date="2022-06" db="EMBL/GenBank/DDBJ databases">
        <title>Phylogenomic reconstructions and comparative analyses of Kickxellomycotina fungi.</title>
        <authorList>
            <person name="Reynolds N.K."/>
            <person name="Stajich J.E."/>
            <person name="Barry K."/>
            <person name="Grigoriev I.V."/>
            <person name="Crous P."/>
            <person name="Smith M.E."/>
        </authorList>
    </citation>
    <scope>NUCLEOTIDE SEQUENCE</scope>
    <source>
        <strain evidence="1">RSA 2271</strain>
    </source>
</reference>
<dbReference type="Proteomes" id="UP001145114">
    <property type="component" value="Unassembled WGS sequence"/>
</dbReference>
<accession>A0ACC1H7S0</accession>
<name>A0ACC1H7S0_9FUNG</name>